<feature type="transmembrane region" description="Helical" evidence="2">
    <location>
        <begin position="223"/>
        <end position="243"/>
    </location>
</feature>
<feature type="compositionally biased region" description="Basic and acidic residues" evidence="1">
    <location>
        <begin position="1"/>
        <end position="15"/>
    </location>
</feature>
<keyword evidence="2" id="KW-1133">Transmembrane helix</keyword>
<dbReference type="Proteomes" id="UP001596972">
    <property type="component" value="Unassembled WGS sequence"/>
</dbReference>
<feature type="transmembrane region" description="Helical" evidence="2">
    <location>
        <begin position="263"/>
        <end position="283"/>
    </location>
</feature>
<organism evidence="3 4">
    <name type="scientific">Actinomadura sediminis</name>
    <dbReference type="NCBI Taxonomy" id="1038904"/>
    <lineage>
        <taxon>Bacteria</taxon>
        <taxon>Bacillati</taxon>
        <taxon>Actinomycetota</taxon>
        <taxon>Actinomycetes</taxon>
        <taxon>Streptosporangiales</taxon>
        <taxon>Thermomonosporaceae</taxon>
        <taxon>Actinomadura</taxon>
    </lineage>
</organism>
<evidence type="ECO:0000313" key="4">
    <source>
        <dbReference type="Proteomes" id="UP001596972"/>
    </source>
</evidence>
<evidence type="ECO:0000256" key="2">
    <source>
        <dbReference type="SAM" id="Phobius"/>
    </source>
</evidence>
<reference evidence="4" key="1">
    <citation type="journal article" date="2019" name="Int. J. Syst. Evol. Microbiol.">
        <title>The Global Catalogue of Microorganisms (GCM) 10K type strain sequencing project: providing services to taxonomists for standard genome sequencing and annotation.</title>
        <authorList>
            <consortium name="The Broad Institute Genomics Platform"/>
            <consortium name="The Broad Institute Genome Sequencing Center for Infectious Disease"/>
            <person name="Wu L."/>
            <person name="Ma J."/>
        </authorList>
    </citation>
    <scope>NUCLEOTIDE SEQUENCE [LARGE SCALE GENOMIC DNA]</scope>
    <source>
        <strain evidence="4">JCM 31202</strain>
    </source>
</reference>
<accession>A0ABW3ETX9</accession>
<evidence type="ECO:0000313" key="3">
    <source>
        <dbReference type="EMBL" id="MFD0903888.1"/>
    </source>
</evidence>
<protein>
    <submittedName>
        <fullName evidence="3">Uncharacterized protein</fullName>
    </submittedName>
</protein>
<feature type="compositionally biased region" description="Low complexity" evidence="1">
    <location>
        <begin position="140"/>
        <end position="149"/>
    </location>
</feature>
<proteinExistence type="predicted"/>
<keyword evidence="2" id="KW-0812">Transmembrane</keyword>
<gene>
    <name evidence="3" type="ORF">ACFQ11_26105</name>
</gene>
<feature type="region of interest" description="Disordered" evidence="1">
    <location>
        <begin position="1"/>
        <end position="217"/>
    </location>
</feature>
<comment type="caution">
    <text evidence="3">The sequence shown here is derived from an EMBL/GenBank/DDBJ whole genome shotgun (WGS) entry which is preliminary data.</text>
</comment>
<feature type="compositionally biased region" description="Acidic residues" evidence="1">
    <location>
        <begin position="40"/>
        <end position="61"/>
    </location>
</feature>
<feature type="transmembrane region" description="Helical" evidence="2">
    <location>
        <begin position="290"/>
        <end position="310"/>
    </location>
</feature>
<feature type="compositionally biased region" description="Acidic residues" evidence="1">
    <location>
        <begin position="94"/>
        <end position="110"/>
    </location>
</feature>
<dbReference type="EMBL" id="JBHTJA010000066">
    <property type="protein sequence ID" value="MFD0903888.1"/>
    <property type="molecule type" value="Genomic_DNA"/>
</dbReference>
<feature type="compositionally biased region" description="Pro residues" evidence="1">
    <location>
        <begin position="171"/>
        <end position="200"/>
    </location>
</feature>
<sequence>MGGAEAERTRPDQRLPKRGGTPEETATAADRTRDEPAEGTTEDAAEDAAEETAEETGEAGDELVAGETLVDGPAPRTPKKARTAEMPAPSAGGDAEEPDPEDEPEPEAVPEPEATRPAPLPVAPPEDEPVDTSREPAREPAPNAEATRPAPLPPVPGPAGPSDPADATAPAPLPAAEPAAAPVPAPRPAAPPSAPPPSAPPVQGGTSGAAKPGESPTWHRQHYTVGVFLLAYGVMSLISGTLLWGDRREEVGEYFASGPSGAILVLAKAVQVVLVLISAAAVARRRDTWFVPPLAGWMAGFALFAVLDVYTGRWAGLLEHTLYLGGFVVLLFLSYGLSAKAQVGGAARTSGTGPGAQPEGLTRTQELALAAINRLPRR</sequence>
<name>A0ABW3ETX9_9ACTN</name>
<keyword evidence="4" id="KW-1185">Reference proteome</keyword>
<feature type="compositionally biased region" description="Pro residues" evidence="1">
    <location>
        <begin position="150"/>
        <end position="161"/>
    </location>
</feature>
<evidence type="ECO:0000256" key="1">
    <source>
        <dbReference type="SAM" id="MobiDB-lite"/>
    </source>
</evidence>
<dbReference type="RefSeq" id="WP_378303162.1">
    <property type="nucleotide sequence ID" value="NZ_JBHTJA010000066.1"/>
</dbReference>
<feature type="transmembrane region" description="Helical" evidence="2">
    <location>
        <begin position="322"/>
        <end position="339"/>
    </location>
</feature>
<keyword evidence="2" id="KW-0472">Membrane</keyword>